<feature type="binding site" evidence="1">
    <location>
        <position position="66"/>
    </location>
    <ligand>
        <name>ATP</name>
        <dbReference type="ChEBI" id="CHEBI:30616"/>
    </ligand>
</feature>
<dbReference type="AlphaFoldDB" id="A0A7N4PBA4"/>
<dbReference type="InterPro" id="IPR011009">
    <property type="entry name" value="Kinase-like_dom_sf"/>
</dbReference>
<evidence type="ECO:0000256" key="1">
    <source>
        <dbReference type="PROSITE-ProRule" id="PRU10141"/>
    </source>
</evidence>
<protein>
    <submittedName>
        <fullName evidence="3">MAPK interacting serine/threonine kinase 1</fullName>
    </submittedName>
</protein>
<dbReference type="Gene3D" id="3.30.200.20">
    <property type="entry name" value="Phosphorylase Kinase, domain 1"/>
    <property type="match status" value="1"/>
</dbReference>
<accession>A0A7N4PBA4</accession>
<feature type="region of interest" description="Disordered" evidence="2">
    <location>
        <begin position="1"/>
        <end position="28"/>
    </location>
</feature>
<name>A0A7N4PBA4_SARHA</name>
<dbReference type="PROSITE" id="PS00107">
    <property type="entry name" value="PROTEIN_KINASE_ATP"/>
    <property type="match status" value="1"/>
</dbReference>
<sequence>MGSSQPLPISESGARKKKKRKARAPDSLPERFEDLYRLTSELLGEGAYAKVQGAVSLQNGKEYAVKVRVPRQAQA</sequence>
<dbReference type="Proteomes" id="UP000007648">
    <property type="component" value="Unassembled WGS sequence"/>
</dbReference>
<reference evidence="3" key="2">
    <citation type="submission" date="2025-08" db="UniProtKB">
        <authorList>
            <consortium name="Ensembl"/>
        </authorList>
    </citation>
    <scope>IDENTIFICATION</scope>
</reference>
<evidence type="ECO:0000256" key="2">
    <source>
        <dbReference type="SAM" id="MobiDB-lite"/>
    </source>
</evidence>
<reference evidence="3" key="3">
    <citation type="submission" date="2025-09" db="UniProtKB">
        <authorList>
            <consortium name="Ensembl"/>
        </authorList>
    </citation>
    <scope>IDENTIFICATION</scope>
</reference>
<gene>
    <name evidence="3" type="primary">MKNK1</name>
</gene>
<dbReference type="GeneTree" id="ENSGT00940000154587"/>
<keyword evidence="1" id="KW-0547">Nucleotide-binding</keyword>
<evidence type="ECO:0000313" key="3">
    <source>
        <dbReference type="Ensembl" id="ENSSHAP00000035068.1"/>
    </source>
</evidence>
<evidence type="ECO:0000313" key="4">
    <source>
        <dbReference type="Proteomes" id="UP000007648"/>
    </source>
</evidence>
<dbReference type="Ensembl" id="ENSSHAT00000030554.1">
    <property type="protein sequence ID" value="ENSSHAP00000035068.1"/>
    <property type="gene ID" value="ENSSHAG00000004306.2"/>
</dbReference>
<proteinExistence type="predicted"/>
<dbReference type="InterPro" id="IPR017441">
    <property type="entry name" value="Protein_kinase_ATP_BS"/>
</dbReference>
<organism evidence="3 4">
    <name type="scientific">Sarcophilus harrisii</name>
    <name type="common">Tasmanian devil</name>
    <name type="synonym">Sarcophilus laniarius</name>
    <dbReference type="NCBI Taxonomy" id="9305"/>
    <lineage>
        <taxon>Eukaryota</taxon>
        <taxon>Metazoa</taxon>
        <taxon>Chordata</taxon>
        <taxon>Craniata</taxon>
        <taxon>Vertebrata</taxon>
        <taxon>Euteleostomi</taxon>
        <taxon>Mammalia</taxon>
        <taxon>Metatheria</taxon>
        <taxon>Dasyuromorphia</taxon>
        <taxon>Dasyuridae</taxon>
        <taxon>Sarcophilus</taxon>
    </lineage>
</organism>
<keyword evidence="4" id="KW-1185">Reference proteome</keyword>
<keyword evidence="1" id="KW-0067">ATP-binding</keyword>
<dbReference type="SUPFAM" id="SSF56112">
    <property type="entry name" value="Protein kinase-like (PK-like)"/>
    <property type="match status" value="1"/>
</dbReference>
<reference evidence="3 4" key="1">
    <citation type="journal article" date="2011" name="Proc. Natl. Acad. Sci. U.S.A.">
        <title>Genetic diversity and population structure of the endangered marsupial Sarcophilus harrisii (Tasmanian devil).</title>
        <authorList>
            <person name="Miller W."/>
            <person name="Hayes V.M."/>
            <person name="Ratan A."/>
            <person name="Petersen D.C."/>
            <person name="Wittekindt N.E."/>
            <person name="Miller J."/>
            <person name="Walenz B."/>
            <person name="Knight J."/>
            <person name="Qi J."/>
            <person name="Zhao F."/>
            <person name="Wang Q."/>
            <person name="Bedoya-Reina O.C."/>
            <person name="Katiyar N."/>
            <person name="Tomsho L.P."/>
            <person name="Kasson L.M."/>
            <person name="Hardie R.A."/>
            <person name="Woodbridge P."/>
            <person name="Tindall E.A."/>
            <person name="Bertelsen M.F."/>
            <person name="Dixon D."/>
            <person name="Pyecroft S."/>
            <person name="Helgen K.M."/>
            <person name="Lesk A.M."/>
            <person name="Pringle T.H."/>
            <person name="Patterson N."/>
            <person name="Zhang Y."/>
            <person name="Kreiss A."/>
            <person name="Woods G.M."/>
            <person name="Jones M.E."/>
            <person name="Schuster S.C."/>
        </authorList>
    </citation>
    <scope>NUCLEOTIDE SEQUENCE [LARGE SCALE GENOMIC DNA]</scope>
</reference>
<dbReference type="GO" id="GO:0005524">
    <property type="term" value="F:ATP binding"/>
    <property type="evidence" value="ECO:0007669"/>
    <property type="project" value="UniProtKB-UniRule"/>
</dbReference>